<feature type="binding site" evidence="8">
    <location>
        <position position="115"/>
    </location>
    <ligand>
        <name>Zn(2+)</name>
        <dbReference type="ChEBI" id="CHEBI:29105"/>
    </ligand>
</feature>
<keyword evidence="9" id="KW-0175">Coiled coil</keyword>
<evidence type="ECO:0000256" key="8">
    <source>
        <dbReference type="PROSITE-ProRule" id="PRU01263"/>
    </source>
</evidence>
<keyword evidence="6" id="KW-0539">Nucleus</keyword>
<evidence type="ECO:0000313" key="14">
    <source>
        <dbReference type="Proteomes" id="UP000655588"/>
    </source>
</evidence>
<dbReference type="InterPro" id="IPR012934">
    <property type="entry name" value="Znf_AD"/>
</dbReference>
<feature type="domain" description="C2H2-type" evidence="11">
    <location>
        <begin position="740"/>
        <end position="767"/>
    </location>
</feature>
<evidence type="ECO:0000259" key="12">
    <source>
        <dbReference type="PROSITE" id="PS51915"/>
    </source>
</evidence>
<feature type="domain" description="C2H2-type" evidence="11">
    <location>
        <begin position="665"/>
        <end position="692"/>
    </location>
</feature>
<dbReference type="FunFam" id="3.30.160.60:FF:000446">
    <property type="entry name" value="Zinc finger protein"/>
    <property type="match status" value="1"/>
</dbReference>
<feature type="domain" description="C2H2-type" evidence="11">
    <location>
        <begin position="480"/>
        <end position="507"/>
    </location>
</feature>
<evidence type="ECO:0000256" key="2">
    <source>
        <dbReference type="ARBA" id="ARBA00022723"/>
    </source>
</evidence>
<dbReference type="Pfam" id="PF07776">
    <property type="entry name" value="zf-AD"/>
    <property type="match status" value="1"/>
</dbReference>
<dbReference type="PROSITE" id="PS00028">
    <property type="entry name" value="ZINC_FINGER_C2H2_1"/>
    <property type="match status" value="10"/>
</dbReference>
<dbReference type="PROSITE" id="PS50157">
    <property type="entry name" value="ZINC_FINGER_C2H2_2"/>
    <property type="match status" value="8"/>
</dbReference>
<evidence type="ECO:0000256" key="6">
    <source>
        <dbReference type="ARBA" id="ARBA00023242"/>
    </source>
</evidence>
<dbReference type="Gene3D" id="3.30.160.60">
    <property type="entry name" value="Classic Zinc Finger"/>
    <property type="match status" value="5"/>
</dbReference>
<evidence type="ECO:0000256" key="5">
    <source>
        <dbReference type="ARBA" id="ARBA00022833"/>
    </source>
</evidence>
<sequence length="884" mass="102315">MRILKNEDHSLKRPDGMRYVTKGKMHALFNCNFVTGLLRSGTLWKDNGTLPNLFTMAVPNKWENVCRLCSEEKNEMLSIFGNEGVQRKVAQKLRACLPVLVYKTDPLPKQICQFCAARLDDVYEFREYCLSVYKSMHLKLLAYKNVESVQIYLEAMKNSPDPCQAQLWREKARAPPPLVPLPVSLPVESPSMSMDVSQEHQNNCMESLPELPCEVEIKEMTTEPILGTSVNVYESSHKNNVENELYNKLDIIMEQNTSLLKEESNNLRQGVQVKEEEKRTSILEQVLMGSLTMNDRKDLNSKTKLSSKWWCAPCNSYYRTKESLMKHMQLHCPRKYNCRKCSACFELVEDLAKHEATNHLKVTLDFDRSVLDCDQCDRQFVSWEMLKKHRLCDHLTQINEIGSNTWCSLCNRFFDLISSLHRFFPSMENYQSHIQLHEISNYTSTKALQLMNQQSVKVLKNEETSKEVKREHFADASKSLTCPTCGKICTQQSALSNHMRTHEPKRHKCDICGRSFGLFIRLAAHRMSEHSQQPTMSPVMASVEQEEALNAEREAKEAREAKTRASKTRTYSEMIEREDIPNHEEPPPKRNVPLNTNAFKNVARCGICLQWFSDHTTMLTHLQTHSDNYTCKNFTCHICKKSFKEKWQLFRHEVSHKPTDSATMYTCTVCNKSFVDKNTYKMHQKTHIVDKTYHCPKCNKIFFKEVCLLTHQCTETVFSKKAVSSKSSQKSASLSNSKRYKCSKCNASFNSFQSKNSHMRVHMESSHTTVRKQDLKEESEEEKTMPKLIPETSLEYSVSTIEPKIEINEESTPPPVKRTLIRTTGGYRCGVCQSPFILRELAVAHLRSAHPLMPYQCPYCKKRFTTQYTFTHHIKADHPDEHEN</sequence>
<evidence type="ECO:0000256" key="1">
    <source>
        <dbReference type="ARBA" id="ARBA00004123"/>
    </source>
</evidence>
<dbReference type="PROSITE" id="PS51915">
    <property type="entry name" value="ZAD"/>
    <property type="match status" value="1"/>
</dbReference>
<keyword evidence="14" id="KW-1185">Reference proteome</keyword>
<feature type="coiled-coil region" evidence="9">
    <location>
        <begin position="541"/>
        <end position="568"/>
    </location>
</feature>
<feature type="binding site" evidence="8">
    <location>
        <position position="69"/>
    </location>
    <ligand>
        <name>Zn(2+)</name>
        <dbReference type="ChEBI" id="CHEBI:29105"/>
    </ligand>
</feature>
<keyword evidence="5 8" id="KW-0862">Zinc</keyword>
<dbReference type="AlphaFoldDB" id="A0A833VW66"/>
<proteinExistence type="predicted"/>
<dbReference type="Pfam" id="PF00096">
    <property type="entry name" value="zf-C2H2"/>
    <property type="match status" value="4"/>
</dbReference>
<gene>
    <name evidence="13" type="ORF">E2986_01368</name>
</gene>
<dbReference type="Gene3D" id="3.40.1800.20">
    <property type="match status" value="1"/>
</dbReference>
<organism evidence="13 14">
    <name type="scientific">Frieseomelitta varia</name>
    <dbReference type="NCBI Taxonomy" id="561572"/>
    <lineage>
        <taxon>Eukaryota</taxon>
        <taxon>Metazoa</taxon>
        <taxon>Ecdysozoa</taxon>
        <taxon>Arthropoda</taxon>
        <taxon>Hexapoda</taxon>
        <taxon>Insecta</taxon>
        <taxon>Pterygota</taxon>
        <taxon>Neoptera</taxon>
        <taxon>Endopterygota</taxon>
        <taxon>Hymenoptera</taxon>
        <taxon>Apocrita</taxon>
        <taxon>Aculeata</taxon>
        <taxon>Apoidea</taxon>
        <taxon>Anthophila</taxon>
        <taxon>Apidae</taxon>
        <taxon>Frieseomelitta</taxon>
    </lineage>
</organism>
<dbReference type="InterPro" id="IPR013087">
    <property type="entry name" value="Znf_C2H2_type"/>
</dbReference>
<dbReference type="PANTHER" id="PTHR24376">
    <property type="entry name" value="ZINC FINGER PROTEIN"/>
    <property type="match status" value="1"/>
</dbReference>
<feature type="domain" description="C2H2-type" evidence="11">
    <location>
        <begin position="855"/>
        <end position="883"/>
    </location>
</feature>
<evidence type="ECO:0000313" key="13">
    <source>
        <dbReference type="EMBL" id="KAF3422594.1"/>
    </source>
</evidence>
<dbReference type="GO" id="GO:0008270">
    <property type="term" value="F:zinc ion binding"/>
    <property type="evidence" value="ECO:0007669"/>
    <property type="project" value="UniProtKB-UniRule"/>
</dbReference>
<dbReference type="SMART" id="SM00355">
    <property type="entry name" value="ZnF_C2H2"/>
    <property type="match status" value="13"/>
</dbReference>
<keyword evidence="2 8" id="KW-0479">Metal-binding</keyword>
<dbReference type="InterPro" id="IPR036236">
    <property type="entry name" value="Znf_C2H2_sf"/>
</dbReference>
<evidence type="ECO:0000256" key="4">
    <source>
        <dbReference type="ARBA" id="ARBA00022771"/>
    </source>
</evidence>
<evidence type="ECO:0000256" key="7">
    <source>
        <dbReference type="PROSITE-ProRule" id="PRU00042"/>
    </source>
</evidence>
<feature type="compositionally biased region" description="Basic and acidic residues" evidence="10">
    <location>
        <begin position="761"/>
        <end position="776"/>
    </location>
</feature>
<feature type="domain" description="ZAD" evidence="12">
    <location>
        <begin position="64"/>
        <end position="139"/>
    </location>
</feature>
<reference evidence="13" key="1">
    <citation type="submission" date="2019-11" db="EMBL/GenBank/DDBJ databases">
        <title>The nuclear and mitochondrial genomes of Frieseomelitta varia - a highly eusocial stingless bee (Meliponini) with a permanently sterile worker caste.</title>
        <authorList>
            <person name="Freitas F.C.P."/>
            <person name="Lourenco A.P."/>
            <person name="Nunes F.M.F."/>
            <person name="Paschoal A.R."/>
            <person name="Abreu F.C.P."/>
            <person name="Barbin F.O."/>
            <person name="Bataglia L."/>
            <person name="Cardoso-Junior C.A.M."/>
            <person name="Cervoni M.S."/>
            <person name="Silva S.R."/>
            <person name="Dalarmi F."/>
            <person name="Del Lama M.A."/>
            <person name="Depintor T.S."/>
            <person name="Ferreira K.M."/>
            <person name="Goria P.S."/>
            <person name="Jaskot M.C."/>
            <person name="Lago D.C."/>
            <person name="Luna-Lucena D."/>
            <person name="Moda L.M."/>
            <person name="Nascimento L."/>
            <person name="Pedrino M."/>
            <person name="Rabico F.O."/>
            <person name="Sanches F.C."/>
            <person name="Santos D.E."/>
            <person name="Santos C.G."/>
            <person name="Vieira J."/>
            <person name="Lopes T.F."/>
            <person name="Barchuk A.R."/>
            <person name="Hartfelder K."/>
            <person name="Simoes Z.L.P."/>
            <person name="Bitondi M.M.G."/>
            <person name="Pinheiro D.G."/>
        </authorList>
    </citation>
    <scope>NUCLEOTIDE SEQUENCE</scope>
    <source>
        <strain evidence="13">USP_RPSP 00005682</strain>
        <tissue evidence="13">Whole individual</tissue>
    </source>
</reference>
<dbReference type="PANTHER" id="PTHR24376:SF235">
    <property type="entry name" value="C2H2-TYPE DOMAIN-CONTAINING PROTEIN"/>
    <property type="match status" value="1"/>
</dbReference>
<comment type="caution">
    <text evidence="13">The sequence shown here is derived from an EMBL/GenBank/DDBJ whole genome shotgun (WGS) entry which is preliminary data.</text>
</comment>
<keyword evidence="3" id="KW-0677">Repeat</keyword>
<evidence type="ECO:0000256" key="9">
    <source>
        <dbReference type="SAM" id="Coils"/>
    </source>
</evidence>
<protein>
    <submittedName>
        <fullName evidence="13">Uncharacterized protein</fullName>
    </submittedName>
</protein>
<evidence type="ECO:0000259" key="11">
    <source>
        <dbReference type="PROSITE" id="PS50157"/>
    </source>
</evidence>
<evidence type="ECO:0000256" key="3">
    <source>
        <dbReference type="ARBA" id="ARBA00022737"/>
    </source>
</evidence>
<feature type="binding site" evidence="8">
    <location>
        <position position="112"/>
    </location>
    <ligand>
        <name>Zn(2+)</name>
        <dbReference type="ChEBI" id="CHEBI:29105"/>
    </ligand>
</feature>
<feature type="domain" description="C2H2-type" evidence="11">
    <location>
        <begin position="507"/>
        <end position="535"/>
    </location>
</feature>
<evidence type="ECO:0000256" key="10">
    <source>
        <dbReference type="SAM" id="MobiDB-lite"/>
    </source>
</evidence>
<dbReference type="Proteomes" id="UP000655588">
    <property type="component" value="Unassembled WGS sequence"/>
</dbReference>
<dbReference type="GO" id="GO:0005634">
    <property type="term" value="C:nucleus"/>
    <property type="evidence" value="ECO:0007669"/>
    <property type="project" value="UniProtKB-SubCell"/>
</dbReference>
<name>A0A833VW66_9HYME</name>
<feature type="domain" description="C2H2-type" evidence="11">
    <location>
        <begin position="336"/>
        <end position="359"/>
    </location>
</feature>
<feature type="domain" description="C2H2-type" evidence="11">
    <location>
        <begin position="634"/>
        <end position="661"/>
    </location>
</feature>
<feature type="region of interest" description="Disordered" evidence="10">
    <location>
        <begin position="757"/>
        <end position="785"/>
    </location>
</feature>
<feature type="domain" description="C2H2-type" evidence="11">
    <location>
        <begin position="309"/>
        <end position="336"/>
    </location>
</feature>
<dbReference type="SMART" id="SM00868">
    <property type="entry name" value="zf-AD"/>
    <property type="match status" value="1"/>
</dbReference>
<dbReference type="SUPFAM" id="SSF57716">
    <property type="entry name" value="Glucocorticoid receptor-like (DNA-binding domain)"/>
    <property type="match status" value="1"/>
</dbReference>
<dbReference type="SUPFAM" id="SSF57667">
    <property type="entry name" value="beta-beta-alpha zinc fingers"/>
    <property type="match status" value="4"/>
</dbReference>
<accession>A0A833VW66</accession>
<keyword evidence="4 7" id="KW-0863">Zinc-finger</keyword>
<dbReference type="EMBL" id="WNWW01000676">
    <property type="protein sequence ID" value="KAF3422594.1"/>
    <property type="molecule type" value="Genomic_DNA"/>
</dbReference>
<comment type="subcellular location">
    <subcellularLocation>
        <location evidence="1">Nucleus</location>
    </subcellularLocation>
</comment>
<feature type="binding site" evidence="8">
    <location>
        <position position="66"/>
    </location>
    <ligand>
        <name>Zn(2+)</name>
        <dbReference type="ChEBI" id="CHEBI:29105"/>
    </ligand>
</feature>